<dbReference type="AlphaFoldDB" id="A0A7W9NHF9"/>
<evidence type="ECO:0000313" key="2">
    <source>
        <dbReference type="Proteomes" id="UP000585638"/>
    </source>
</evidence>
<reference evidence="1 2" key="1">
    <citation type="submission" date="2020-08" db="EMBL/GenBank/DDBJ databases">
        <title>Sequencing the genomes of 1000 actinobacteria strains.</title>
        <authorList>
            <person name="Klenk H.-P."/>
        </authorList>
    </citation>
    <scope>NUCLEOTIDE SEQUENCE [LARGE SCALE GENOMIC DNA]</scope>
    <source>
        <strain evidence="1 2">DSM 43851</strain>
    </source>
</reference>
<keyword evidence="2" id="KW-1185">Reference proteome</keyword>
<name>A0A7W9NHF9_9PSEU</name>
<protein>
    <submittedName>
        <fullName evidence="1">Uncharacterized protein</fullName>
    </submittedName>
</protein>
<proteinExistence type="predicted"/>
<evidence type="ECO:0000313" key="1">
    <source>
        <dbReference type="EMBL" id="MBB5893527.1"/>
    </source>
</evidence>
<sequence length="32" mass="3567">MTVVVFNHGGQRLELAVLDKDVSLLQKTSPDR</sequence>
<organism evidence="1 2">
    <name type="scientific">Kutzneria kofuensis</name>
    <dbReference type="NCBI Taxonomy" id="103725"/>
    <lineage>
        <taxon>Bacteria</taxon>
        <taxon>Bacillati</taxon>
        <taxon>Actinomycetota</taxon>
        <taxon>Actinomycetes</taxon>
        <taxon>Pseudonocardiales</taxon>
        <taxon>Pseudonocardiaceae</taxon>
        <taxon>Kutzneria</taxon>
    </lineage>
</organism>
<dbReference type="EMBL" id="JACHIR010000001">
    <property type="protein sequence ID" value="MBB5893527.1"/>
    <property type="molecule type" value="Genomic_DNA"/>
</dbReference>
<comment type="caution">
    <text evidence="1">The sequence shown here is derived from an EMBL/GenBank/DDBJ whole genome shotgun (WGS) entry which is preliminary data.</text>
</comment>
<accession>A0A7W9NHF9</accession>
<gene>
    <name evidence="1" type="ORF">BJ998_004723</name>
</gene>
<dbReference type="Proteomes" id="UP000585638">
    <property type="component" value="Unassembled WGS sequence"/>
</dbReference>